<dbReference type="Gene3D" id="3.40.50.720">
    <property type="entry name" value="NAD(P)-binding Rossmann-like Domain"/>
    <property type="match status" value="1"/>
</dbReference>
<comment type="caution">
    <text evidence="4">The sequence shown here is derived from an EMBL/GenBank/DDBJ whole genome shotgun (WGS) entry which is preliminary data.</text>
</comment>
<dbReference type="NCBIfam" id="NF006123">
    <property type="entry name" value="PRK08267.1"/>
    <property type="match status" value="1"/>
</dbReference>
<name>A0ABY2QE30_9SPHN</name>
<dbReference type="PRINTS" id="PR00081">
    <property type="entry name" value="GDHRDH"/>
</dbReference>
<protein>
    <submittedName>
        <fullName evidence="4">SDR family oxidoreductase</fullName>
    </submittedName>
</protein>
<evidence type="ECO:0000256" key="2">
    <source>
        <dbReference type="ARBA" id="ARBA00023002"/>
    </source>
</evidence>
<evidence type="ECO:0000256" key="1">
    <source>
        <dbReference type="ARBA" id="ARBA00006484"/>
    </source>
</evidence>
<keyword evidence="2" id="KW-0560">Oxidoreductase</keyword>
<dbReference type="PRINTS" id="PR00080">
    <property type="entry name" value="SDRFAMILY"/>
</dbReference>
<dbReference type="SUPFAM" id="SSF51735">
    <property type="entry name" value="NAD(P)-binding Rossmann-fold domains"/>
    <property type="match status" value="1"/>
</dbReference>
<dbReference type="InterPro" id="IPR020904">
    <property type="entry name" value="Sc_DH/Rdtase_CS"/>
</dbReference>
<dbReference type="RefSeq" id="WP_136452128.1">
    <property type="nucleotide sequence ID" value="NZ_SSTI01000011.1"/>
</dbReference>
<evidence type="ECO:0000313" key="4">
    <source>
        <dbReference type="EMBL" id="THG38490.1"/>
    </source>
</evidence>
<dbReference type="EMBL" id="SSTI01000011">
    <property type="protein sequence ID" value="THG38490.1"/>
    <property type="molecule type" value="Genomic_DNA"/>
</dbReference>
<dbReference type="PANTHER" id="PTHR43391">
    <property type="entry name" value="RETINOL DEHYDROGENASE-RELATED"/>
    <property type="match status" value="1"/>
</dbReference>
<dbReference type="InterPro" id="IPR002347">
    <property type="entry name" value="SDR_fam"/>
</dbReference>
<gene>
    <name evidence="4" type="ORF">E5988_14375</name>
</gene>
<accession>A0ABY2QE30</accession>
<dbReference type="PANTHER" id="PTHR43391:SF82">
    <property type="entry name" value="OXIDOREDUCTASE SADH-RELATED"/>
    <property type="match status" value="1"/>
</dbReference>
<dbReference type="Proteomes" id="UP000308038">
    <property type="component" value="Unassembled WGS sequence"/>
</dbReference>
<sequence length="286" mass="30090">MSGVDGSVRANGRKAIFITGAASGMGLETARLFAGEGWFVGGVDVNEAGLTRLKEELGADNCLVQRLDVTDREAYRAALDAFAACTDGKLDLLYNNAGIGRGGPFADQPWDDVLAVVQVNFIGVLTGIHLAIPLLKATPGSLCFTTSSSSATYGMPMIAVYSATKHAVKGLTEALAIELKPYGVRVADVLPALIDTPILPKGAAASAPKAGVFRAIPPREVAETVWEAYHSDTLHWYVPRELVRLDHMATLEPERTRDEMAAGKLFATIDAEVAAATPIPIGATAG</sequence>
<evidence type="ECO:0000313" key="5">
    <source>
        <dbReference type="Proteomes" id="UP000308038"/>
    </source>
</evidence>
<comment type="similarity">
    <text evidence="1 3">Belongs to the short-chain dehydrogenases/reductases (SDR) family.</text>
</comment>
<proteinExistence type="inferred from homology"/>
<keyword evidence="5" id="KW-1185">Reference proteome</keyword>
<dbReference type="InterPro" id="IPR036291">
    <property type="entry name" value="NAD(P)-bd_dom_sf"/>
</dbReference>
<dbReference type="Pfam" id="PF00106">
    <property type="entry name" value="adh_short"/>
    <property type="match status" value="1"/>
</dbReference>
<dbReference type="PROSITE" id="PS00061">
    <property type="entry name" value="ADH_SHORT"/>
    <property type="match status" value="1"/>
</dbReference>
<evidence type="ECO:0000256" key="3">
    <source>
        <dbReference type="RuleBase" id="RU000363"/>
    </source>
</evidence>
<organism evidence="4 5">
    <name type="scientific">Sphingomonas olei</name>
    <dbReference type="NCBI Taxonomy" id="1886787"/>
    <lineage>
        <taxon>Bacteria</taxon>
        <taxon>Pseudomonadati</taxon>
        <taxon>Pseudomonadota</taxon>
        <taxon>Alphaproteobacteria</taxon>
        <taxon>Sphingomonadales</taxon>
        <taxon>Sphingomonadaceae</taxon>
        <taxon>Sphingomonas</taxon>
    </lineage>
</organism>
<reference evidence="4 5" key="1">
    <citation type="submission" date="2019-04" db="EMBL/GenBank/DDBJ databases">
        <title>Microbes associate with the intestines of laboratory mice.</title>
        <authorList>
            <person name="Navarre W."/>
            <person name="Wong E."/>
            <person name="Huang K.C."/>
            <person name="Tropini C."/>
            <person name="Ng K."/>
            <person name="Yu B."/>
        </authorList>
    </citation>
    <scope>NUCLEOTIDE SEQUENCE [LARGE SCALE GENOMIC DNA]</scope>
    <source>
        <strain evidence="4 5">NM83_B4-11</strain>
    </source>
</reference>